<comment type="catalytic activity">
    <reaction evidence="7">
        <text>a 2'-deoxyadenosine in DNA + S-adenosyl-L-methionine = an N(6)-methyl-2'-deoxyadenosine in DNA + S-adenosyl-L-homocysteine + H(+)</text>
        <dbReference type="Rhea" id="RHEA:15197"/>
        <dbReference type="Rhea" id="RHEA-COMP:12418"/>
        <dbReference type="Rhea" id="RHEA-COMP:12419"/>
        <dbReference type="ChEBI" id="CHEBI:15378"/>
        <dbReference type="ChEBI" id="CHEBI:57856"/>
        <dbReference type="ChEBI" id="CHEBI:59789"/>
        <dbReference type="ChEBI" id="CHEBI:90615"/>
        <dbReference type="ChEBI" id="CHEBI:90616"/>
        <dbReference type="EC" id="2.1.1.72"/>
    </reaction>
</comment>
<organism evidence="9">
    <name type="scientific">viral metagenome</name>
    <dbReference type="NCBI Taxonomy" id="1070528"/>
    <lineage>
        <taxon>unclassified sequences</taxon>
        <taxon>metagenomes</taxon>
        <taxon>organismal metagenomes</taxon>
    </lineage>
</organism>
<dbReference type="EC" id="2.1.1.72" evidence="1"/>
<evidence type="ECO:0000313" key="9">
    <source>
        <dbReference type="EMBL" id="QHS84637.1"/>
    </source>
</evidence>
<reference evidence="9" key="1">
    <citation type="journal article" date="2020" name="Nature">
        <title>Giant virus diversity and host interactions through global metagenomics.</title>
        <authorList>
            <person name="Schulz F."/>
            <person name="Roux S."/>
            <person name="Paez-Espino D."/>
            <person name="Jungbluth S."/>
            <person name="Walsh D.A."/>
            <person name="Denef V.J."/>
            <person name="McMahon K.D."/>
            <person name="Konstantinidis K.T."/>
            <person name="Eloe-Fadrosh E.A."/>
            <person name="Kyrpides N.C."/>
            <person name="Woyke T."/>
        </authorList>
    </citation>
    <scope>NUCLEOTIDE SEQUENCE</scope>
    <source>
        <strain evidence="9">GVMAG-S-ERX556022-25</strain>
    </source>
</reference>
<dbReference type="InterPro" id="IPR011639">
    <property type="entry name" value="MethylTrfase_TaqI-like_dom"/>
</dbReference>
<dbReference type="InterPro" id="IPR029063">
    <property type="entry name" value="SAM-dependent_MTases_sf"/>
</dbReference>
<proteinExistence type="predicted"/>
<keyword evidence="6" id="KW-0238">DNA-binding</keyword>
<keyword evidence="2" id="KW-0489">Methyltransferase</keyword>
<dbReference type="GO" id="GO:0003677">
    <property type="term" value="F:DNA binding"/>
    <property type="evidence" value="ECO:0007669"/>
    <property type="project" value="UniProtKB-KW"/>
</dbReference>
<keyword evidence="4" id="KW-0949">S-adenosyl-L-methionine</keyword>
<evidence type="ECO:0000256" key="3">
    <source>
        <dbReference type="ARBA" id="ARBA00022679"/>
    </source>
</evidence>
<evidence type="ECO:0000256" key="6">
    <source>
        <dbReference type="ARBA" id="ARBA00023125"/>
    </source>
</evidence>
<dbReference type="SUPFAM" id="SSF53335">
    <property type="entry name" value="S-adenosyl-L-methionine-dependent methyltransferases"/>
    <property type="match status" value="1"/>
</dbReference>
<dbReference type="PANTHER" id="PTHR33841">
    <property type="entry name" value="DNA METHYLTRANSFERASE YEEA-RELATED"/>
    <property type="match status" value="1"/>
</dbReference>
<keyword evidence="3" id="KW-0808">Transferase</keyword>
<dbReference type="PANTHER" id="PTHR33841:SF6">
    <property type="entry name" value="TYPE II METHYLTRANSFERASE M.HINDII"/>
    <property type="match status" value="1"/>
</dbReference>
<feature type="domain" description="Type II methyltransferase M.TaqI-like" evidence="8">
    <location>
        <begin position="85"/>
        <end position="224"/>
    </location>
</feature>
<evidence type="ECO:0000256" key="5">
    <source>
        <dbReference type="ARBA" id="ARBA00022747"/>
    </source>
</evidence>
<keyword evidence="5" id="KW-0680">Restriction system</keyword>
<evidence type="ECO:0000256" key="7">
    <source>
        <dbReference type="ARBA" id="ARBA00047942"/>
    </source>
</evidence>
<evidence type="ECO:0000256" key="1">
    <source>
        <dbReference type="ARBA" id="ARBA00011900"/>
    </source>
</evidence>
<dbReference type="GO" id="GO:0009307">
    <property type="term" value="P:DNA restriction-modification system"/>
    <property type="evidence" value="ECO:0007669"/>
    <property type="project" value="UniProtKB-KW"/>
</dbReference>
<dbReference type="Gene3D" id="3.40.50.150">
    <property type="entry name" value="Vaccinia Virus protein VP39"/>
    <property type="match status" value="1"/>
</dbReference>
<evidence type="ECO:0000256" key="4">
    <source>
        <dbReference type="ARBA" id="ARBA00022691"/>
    </source>
</evidence>
<dbReference type="EMBL" id="MN738810">
    <property type="protein sequence ID" value="QHS84637.1"/>
    <property type="molecule type" value="Genomic_DNA"/>
</dbReference>
<evidence type="ECO:0000259" key="8">
    <source>
        <dbReference type="Pfam" id="PF07669"/>
    </source>
</evidence>
<evidence type="ECO:0000256" key="2">
    <source>
        <dbReference type="ARBA" id="ARBA00022603"/>
    </source>
</evidence>
<dbReference type="Pfam" id="PF07669">
    <property type="entry name" value="Eco57I"/>
    <property type="match status" value="1"/>
</dbReference>
<sequence length="452" mass="52543">MIRNYKLEDIDKNWSSLQNQKKSVTVSTINKELYGEVFTPFSLINKMFDIIPVKTFEDPSLKWLDPGAGTGNFSIILYFKLLEHLKEKIPDIEERKNHIIKKMIYMIELRCENTEILKNLFGSDANIYEVNFFNYECEFFFDVIIGNPPFNNNGLKKVPTNSKSNKLHDGYTCWSAFIIKSIFMMKPTTGLLCMFIPSIWLKPDKEKIYYLLTQYDIKKLNCFSNTETNKIFKGNAQTPSCFFLLTKKATDNIISIFDIHENDYVDYDLKPEIPIPVCNISIINKINNLVKGVVCPLKVIKTNMPPKRTIFSKIKSKETPYPNITTCLQNRKTKMPELIINYSNNPLIGANKAKLVLAHKMYGLPYLDISGEFGISNRDNYIIYKENPADLIKLQKFLSTKIALYVFEATRYRMKYLEKYAFQLLPDITNLPDFPTEINDITVADYFQLKKI</sequence>
<dbReference type="PROSITE" id="PS00092">
    <property type="entry name" value="N6_MTASE"/>
    <property type="match status" value="1"/>
</dbReference>
<accession>A0A6C0AXF2</accession>
<dbReference type="PRINTS" id="PR00507">
    <property type="entry name" value="N12N6MTFRASE"/>
</dbReference>
<name>A0A6C0AXF2_9ZZZZ</name>
<protein>
    <recommendedName>
        <fullName evidence="1">site-specific DNA-methyltransferase (adenine-specific)</fullName>
        <ecNumber evidence="1">2.1.1.72</ecNumber>
    </recommendedName>
</protein>
<dbReference type="GO" id="GO:0032259">
    <property type="term" value="P:methylation"/>
    <property type="evidence" value="ECO:0007669"/>
    <property type="project" value="UniProtKB-KW"/>
</dbReference>
<dbReference type="InterPro" id="IPR050953">
    <property type="entry name" value="N4_N6_ade-DNA_methylase"/>
</dbReference>
<dbReference type="GO" id="GO:0009007">
    <property type="term" value="F:site-specific DNA-methyltransferase (adenine-specific) activity"/>
    <property type="evidence" value="ECO:0007669"/>
    <property type="project" value="UniProtKB-EC"/>
</dbReference>
<dbReference type="InterPro" id="IPR002052">
    <property type="entry name" value="DNA_methylase_N6_adenine_CS"/>
</dbReference>
<dbReference type="AlphaFoldDB" id="A0A6C0AXF2"/>